<organism evidence="2 3">
    <name type="scientific">Punctularia strigosozonata (strain HHB-11173)</name>
    <name type="common">White-rot fungus</name>
    <dbReference type="NCBI Taxonomy" id="741275"/>
    <lineage>
        <taxon>Eukaryota</taxon>
        <taxon>Fungi</taxon>
        <taxon>Dikarya</taxon>
        <taxon>Basidiomycota</taxon>
        <taxon>Agaricomycotina</taxon>
        <taxon>Agaricomycetes</taxon>
        <taxon>Corticiales</taxon>
        <taxon>Punctulariaceae</taxon>
        <taxon>Punctularia</taxon>
    </lineage>
</organism>
<dbReference type="PANTHER" id="PTHR22684">
    <property type="entry name" value="NULP1-RELATED"/>
    <property type="match status" value="1"/>
</dbReference>
<dbReference type="OrthoDB" id="205993at2759"/>
<feature type="compositionally biased region" description="Low complexity" evidence="1">
    <location>
        <begin position="97"/>
        <end position="108"/>
    </location>
</feature>
<feature type="compositionally biased region" description="Basic residues" evidence="1">
    <location>
        <begin position="63"/>
        <end position="72"/>
    </location>
</feature>
<feature type="region of interest" description="Disordered" evidence="1">
    <location>
        <begin position="137"/>
        <end position="173"/>
    </location>
</feature>
<dbReference type="PANTHER" id="PTHR22684:SF0">
    <property type="entry name" value="RIBOSOME QUALITY CONTROL COMPLEX SUBUNIT TCF25"/>
    <property type="match status" value="1"/>
</dbReference>
<evidence type="ECO:0000313" key="2">
    <source>
        <dbReference type="EMBL" id="EIN04337.1"/>
    </source>
</evidence>
<feature type="compositionally biased region" description="Acidic residues" evidence="1">
    <location>
        <begin position="700"/>
        <end position="710"/>
    </location>
</feature>
<dbReference type="HOGENOM" id="CLU_008321_2_0_1"/>
<feature type="compositionally biased region" description="Basic residues" evidence="1">
    <location>
        <begin position="26"/>
        <end position="35"/>
    </location>
</feature>
<evidence type="ECO:0000256" key="1">
    <source>
        <dbReference type="SAM" id="MobiDB-lite"/>
    </source>
</evidence>
<dbReference type="GO" id="GO:1990116">
    <property type="term" value="P:ribosome-associated ubiquitin-dependent protein catabolic process"/>
    <property type="evidence" value="ECO:0007669"/>
    <property type="project" value="TreeGrafter"/>
</dbReference>
<dbReference type="EMBL" id="JH687555">
    <property type="protein sequence ID" value="EIN04337.1"/>
    <property type="molecule type" value="Genomic_DNA"/>
</dbReference>
<proteinExistence type="predicted"/>
<dbReference type="KEGG" id="psq:PUNSTDRAFT_128394"/>
<evidence type="ECO:0000313" key="3">
    <source>
        <dbReference type="Proteomes" id="UP000054196"/>
    </source>
</evidence>
<feature type="region of interest" description="Disordered" evidence="1">
    <location>
        <begin position="687"/>
        <end position="751"/>
    </location>
</feature>
<dbReference type="GeneID" id="18878135"/>
<dbReference type="AlphaFoldDB" id="R7S3G5"/>
<gene>
    <name evidence="2" type="ORF">PUNSTDRAFT_128394</name>
</gene>
<reference evidence="3" key="1">
    <citation type="journal article" date="2012" name="Science">
        <title>The Paleozoic origin of enzymatic lignin decomposition reconstructed from 31 fungal genomes.</title>
        <authorList>
            <person name="Floudas D."/>
            <person name="Binder M."/>
            <person name="Riley R."/>
            <person name="Barry K."/>
            <person name="Blanchette R.A."/>
            <person name="Henrissat B."/>
            <person name="Martinez A.T."/>
            <person name="Otillar R."/>
            <person name="Spatafora J.W."/>
            <person name="Yadav J.S."/>
            <person name="Aerts A."/>
            <person name="Benoit I."/>
            <person name="Boyd A."/>
            <person name="Carlson A."/>
            <person name="Copeland A."/>
            <person name="Coutinho P.M."/>
            <person name="de Vries R.P."/>
            <person name="Ferreira P."/>
            <person name="Findley K."/>
            <person name="Foster B."/>
            <person name="Gaskell J."/>
            <person name="Glotzer D."/>
            <person name="Gorecki P."/>
            <person name="Heitman J."/>
            <person name="Hesse C."/>
            <person name="Hori C."/>
            <person name="Igarashi K."/>
            <person name="Jurgens J.A."/>
            <person name="Kallen N."/>
            <person name="Kersten P."/>
            <person name="Kohler A."/>
            <person name="Kuees U."/>
            <person name="Kumar T.K.A."/>
            <person name="Kuo A."/>
            <person name="LaButti K."/>
            <person name="Larrondo L.F."/>
            <person name="Lindquist E."/>
            <person name="Ling A."/>
            <person name="Lombard V."/>
            <person name="Lucas S."/>
            <person name="Lundell T."/>
            <person name="Martin R."/>
            <person name="McLaughlin D.J."/>
            <person name="Morgenstern I."/>
            <person name="Morin E."/>
            <person name="Murat C."/>
            <person name="Nagy L.G."/>
            <person name="Nolan M."/>
            <person name="Ohm R.A."/>
            <person name="Patyshakuliyeva A."/>
            <person name="Rokas A."/>
            <person name="Ruiz-Duenas F.J."/>
            <person name="Sabat G."/>
            <person name="Salamov A."/>
            <person name="Samejima M."/>
            <person name="Schmutz J."/>
            <person name="Slot J.C."/>
            <person name="St John F."/>
            <person name="Stenlid J."/>
            <person name="Sun H."/>
            <person name="Sun S."/>
            <person name="Syed K."/>
            <person name="Tsang A."/>
            <person name="Wiebenga A."/>
            <person name="Young D."/>
            <person name="Pisabarro A."/>
            <person name="Eastwood D.C."/>
            <person name="Martin F."/>
            <person name="Cullen D."/>
            <person name="Grigoriev I.V."/>
            <person name="Hibbett D.S."/>
        </authorList>
    </citation>
    <scope>NUCLEOTIDE SEQUENCE [LARGE SCALE GENOMIC DNA]</scope>
    <source>
        <strain evidence="3">HHB-11173 SS5</strain>
    </source>
</reference>
<dbReference type="RefSeq" id="XP_007388480.1">
    <property type="nucleotide sequence ID" value="XM_007388418.1"/>
</dbReference>
<dbReference type="GO" id="GO:0072344">
    <property type="term" value="P:rescue of stalled ribosome"/>
    <property type="evidence" value="ECO:0007669"/>
    <property type="project" value="TreeGrafter"/>
</dbReference>
<dbReference type="Pfam" id="PF04910">
    <property type="entry name" value="Tcf25"/>
    <property type="match status" value="1"/>
</dbReference>
<feature type="region of interest" description="Disordered" evidence="1">
    <location>
        <begin position="1"/>
        <end position="81"/>
    </location>
</feature>
<dbReference type="GO" id="GO:1990112">
    <property type="term" value="C:RQC complex"/>
    <property type="evidence" value="ECO:0007669"/>
    <property type="project" value="TreeGrafter"/>
</dbReference>
<accession>R7S3G5</accession>
<keyword evidence="3" id="KW-1185">Reference proteome</keyword>
<dbReference type="OMA" id="IWGKMPP"/>
<dbReference type="InterPro" id="IPR006994">
    <property type="entry name" value="TCF25/Rqc1"/>
</dbReference>
<protein>
    <submittedName>
        <fullName evidence="2">DUF654-domain-containing protein</fullName>
    </submittedName>
</protein>
<dbReference type="Proteomes" id="UP000054196">
    <property type="component" value="Unassembled WGS sequence"/>
</dbReference>
<feature type="region of interest" description="Disordered" evidence="1">
    <location>
        <begin position="89"/>
        <end position="108"/>
    </location>
</feature>
<sequence>MSEDPVSEPGEESEDTSTKSMPAKNKANKKKKKKAPATPAPEENHPTRTQNPPQKASGSSSKSTKKAAKKTKKREDDVDELDKVLSELSVKYPDLRSGASAPSPATGSLAPLLSVSSQHLDPEAEMRKFFGSKVIASSAGEGSQSPGRRQPKHLQKSTLTKPKSTWWPPSTREGLSIRGLTESELSELTGRHGVTGTPQDEHWWTVEYSKKYKGVTLAFMQSVMSGDPENFWRLLSKLPWHADTLLQLAEAYRYREEHAQAMDFTDRALFTYERAFVGAFSLTNGVNRLDFDHIENRPFFLALHRQVSDLQRRGCFRTAFEFAKLLYSLEPMTDPHGALLHLDFLSIKSGNGTWLLDVYNFFEMHAKDENSPWRKRMNVLTLPGWRFSRALAMRNQEESQKCGHEASTKALQEAILAFPSVVPLLADRADITLSSEARGHNAFRIQADASALSRESDAILHLLSHLYAQRASGLWKTPDVGRWFASTVKASLPEFPSSPDASNDTFRTLFSPRPVGQRSIFGFQQQVTSSLAYSIYRHIVVLEANHRSLLSFLPRNVAGSTKFAGDPVPPPTSVNGYDPEFFKGAEDVFQMPRGRNSGRALEQLIPDPVFRQQIQGFFDAHPHVAERFPGGINQFVQALAQLPPEVIEDMLIQAADGADIGPGLAMPQDRGMPGDMEMEVEVQWANFGEDGQGMNHGRGDDDDDETDEEQGATGMNPLGMLRGLVNGLWGNNTGVDDDDDDDADREHGDRH</sequence>
<name>R7S3G5_PUNST</name>
<dbReference type="eggNOG" id="KOG2422">
    <property type="taxonomic scope" value="Eukaryota"/>
</dbReference>
<feature type="compositionally biased region" description="Acidic residues" evidence="1">
    <location>
        <begin position="1"/>
        <end position="15"/>
    </location>
</feature>